<dbReference type="InterPro" id="IPR019268">
    <property type="entry name" value="DUF2278"/>
</dbReference>
<dbReference type="EMBL" id="AP022870">
    <property type="protein sequence ID" value="BCB77944.1"/>
    <property type="molecule type" value="Genomic_DNA"/>
</dbReference>
<dbReference type="Proteomes" id="UP000502508">
    <property type="component" value="Chromosome"/>
</dbReference>
<dbReference type="KEGG" id="pfla:Pflav_043540"/>
<dbReference type="PROSITE" id="PS51841">
    <property type="entry name" value="LTD"/>
    <property type="match status" value="1"/>
</dbReference>
<gene>
    <name evidence="2" type="ORF">Pflav_043540</name>
</gene>
<sequence length="210" mass="22606">MRRLIDADGGRAYVFGQRWGPERDTADKIFGFRPGNGVHDVHMNQGNSGRFTSDNGVWQDGALVLRVPESDRWVAFFLAFQSQAWHTDDSTGHPIVEPAKPTRDISVRIVAALVNPVGGAPERETVTLLNASPASVRLDGWALVDRFAHRQPLTGTIAPGAALNVVVALPVQLGNKGGTITLLDSGGLKVDGVAYTAEQAGREGWTIIFK</sequence>
<dbReference type="Pfam" id="PF10042">
    <property type="entry name" value="DUF2278"/>
    <property type="match status" value="1"/>
</dbReference>
<keyword evidence="3" id="KW-1185">Reference proteome</keyword>
<protein>
    <recommendedName>
        <fullName evidence="1">LTD domain-containing protein</fullName>
    </recommendedName>
</protein>
<reference evidence="2 3" key="1">
    <citation type="submission" date="2020-03" db="EMBL/GenBank/DDBJ databases">
        <title>Whole genome shotgun sequence of Phytohabitans flavus NBRC 107702.</title>
        <authorList>
            <person name="Komaki H."/>
            <person name="Tamura T."/>
        </authorList>
    </citation>
    <scope>NUCLEOTIDE SEQUENCE [LARGE SCALE GENOMIC DNA]</scope>
    <source>
        <strain evidence="2 3">NBRC 107702</strain>
    </source>
</reference>
<evidence type="ECO:0000313" key="2">
    <source>
        <dbReference type="EMBL" id="BCB77944.1"/>
    </source>
</evidence>
<proteinExistence type="predicted"/>
<dbReference type="InterPro" id="IPR036415">
    <property type="entry name" value="Lamin_tail_dom_sf"/>
</dbReference>
<dbReference type="AlphaFoldDB" id="A0A6F8XVS6"/>
<dbReference type="InterPro" id="IPR001322">
    <property type="entry name" value="Lamin_tail_dom"/>
</dbReference>
<organism evidence="2 3">
    <name type="scientific">Phytohabitans flavus</name>
    <dbReference type="NCBI Taxonomy" id="1076124"/>
    <lineage>
        <taxon>Bacteria</taxon>
        <taxon>Bacillati</taxon>
        <taxon>Actinomycetota</taxon>
        <taxon>Actinomycetes</taxon>
        <taxon>Micromonosporales</taxon>
        <taxon>Micromonosporaceae</taxon>
    </lineage>
</organism>
<evidence type="ECO:0000313" key="3">
    <source>
        <dbReference type="Proteomes" id="UP000502508"/>
    </source>
</evidence>
<feature type="domain" description="LTD" evidence="1">
    <location>
        <begin position="91"/>
        <end position="197"/>
    </location>
</feature>
<evidence type="ECO:0000259" key="1">
    <source>
        <dbReference type="PROSITE" id="PS51841"/>
    </source>
</evidence>
<accession>A0A6F8XVS6</accession>
<name>A0A6F8XVS6_9ACTN</name>
<reference evidence="2 3" key="2">
    <citation type="submission" date="2020-03" db="EMBL/GenBank/DDBJ databases">
        <authorList>
            <person name="Ichikawa N."/>
            <person name="Kimura A."/>
            <person name="Kitahashi Y."/>
            <person name="Uohara A."/>
        </authorList>
    </citation>
    <scope>NUCLEOTIDE SEQUENCE [LARGE SCALE GENOMIC DNA]</scope>
    <source>
        <strain evidence="2 3">NBRC 107702</strain>
    </source>
</reference>
<dbReference type="SUPFAM" id="SSF74853">
    <property type="entry name" value="Lamin A/C globular tail domain"/>
    <property type="match status" value="1"/>
</dbReference>